<reference evidence="1" key="1">
    <citation type="submission" date="2022-09" db="EMBL/GenBank/DDBJ databases">
        <authorList>
            <person name="De Moura G.S."/>
            <person name="Carvalho E."/>
            <person name="Ramos Sanchez E.M."/>
            <person name="Sellera F.P."/>
            <person name="Marques M.F.S."/>
            <person name="Heinemann M.B."/>
            <person name="De Vliegher S."/>
            <person name="Souza F.N."/>
            <person name="Mota R.A."/>
        </authorList>
    </citation>
    <scope>NUCLEOTIDE SEQUENCE</scope>
    <source>
        <strain evidence="1">BR656</strain>
    </source>
</reference>
<dbReference type="Proteomes" id="UP001176210">
    <property type="component" value="Unassembled WGS sequence"/>
</dbReference>
<dbReference type="RefSeq" id="WP_285369479.1">
    <property type="nucleotide sequence ID" value="NZ_JAPNQM010000001.1"/>
</dbReference>
<evidence type="ECO:0000313" key="1">
    <source>
        <dbReference type="EMBL" id="MDL0116472.1"/>
    </source>
</evidence>
<keyword evidence="2" id="KW-1185">Reference proteome</keyword>
<gene>
    <name evidence="1" type="ORF">OWO77_05730</name>
</gene>
<name>A0ABT7HX06_MAMSC</name>
<dbReference type="EMBL" id="JAPNQM010000001">
    <property type="protein sequence ID" value="MDL0116472.1"/>
    <property type="molecule type" value="Genomic_DNA"/>
</dbReference>
<evidence type="ECO:0008006" key="3">
    <source>
        <dbReference type="Google" id="ProtNLM"/>
    </source>
</evidence>
<protein>
    <recommendedName>
        <fullName evidence="3">Cthe-2314-like HEPN domain-containing protein</fullName>
    </recommendedName>
</protein>
<comment type="caution">
    <text evidence="1">The sequence shown here is derived from an EMBL/GenBank/DDBJ whole genome shotgun (WGS) entry which is preliminary data.</text>
</comment>
<evidence type="ECO:0000313" key="2">
    <source>
        <dbReference type="Proteomes" id="UP001176210"/>
    </source>
</evidence>
<accession>A0ABT7HX06</accession>
<reference evidence="1" key="2">
    <citation type="journal article" date="2023" name="Vet. Microbiol.">
        <title>Emergence of livestock-associated Mammaliicoccus sciuri ST71 co-harbouring mecA and mecC genes in Brazil.</title>
        <authorList>
            <person name="de Moura G.S."/>
            <person name="de Carvalho E."/>
            <person name="Ramos Sanchez E.M."/>
            <person name="Sellera F.P."/>
            <person name="Marques M.F.S."/>
            <person name="Heinemann M.B."/>
            <person name="De Vliegher S."/>
            <person name="Souza F.N."/>
            <person name="Mota R.A."/>
        </authorList>
    </citation>
    <scope>NUCLEOTIDE SEQUENCE</scope>
    <source>
        <strain evidence="1">BR656</strain>
    </source>
</reference>
<sequence>MSTFEYFELDFNSKFTAHEIDEVRKCKIFDTVQDFRELVTNFYNTKLGYKIKGDRIYFEDFDVLTSMFGSVEQSKNVNAYDAVNNKITQLDVFLTLAKLNSKKSEPINKFWFRSYYEIVLYVLSSIKDMLYQYVNIYQKLEVRQGTGFNKEVSKRAKKETRKKLDFVFNNFCTDFYRNGFTHKENLFTNSKNKVEIENHSMWILKGEDPTINDVQVLEEYINKDINLLYDSYKSVLKELK</sequence>
<proteinExistence type="predicted"/>
<organism evidence="1 2">
    <name type="scientific">Mammaliicoccus sciuri</name>
    <name type="common">Staphylococcus sciuri</name>
    <dbReference type="NCBI Taxonomy" id="1296"/>
    <lineage>
        <taxon>Bacteria</taxon>
        <taxon>Bacillati</taxon>
        <taxon>Bacillota</taxon>
        <taxon>Bacilli</taxon>
        <taxon>Bacillales</taxon>
        <taxon>Staphylococcaceae</taxon>
        <taxon>Mammaliicoccus</taxon>
    </lineage>
</organism>